<evidence type="ECO:0000313" key="1">
    <source>
        <dbReference type="EMBL" id="NBI05338.1"/>
    </source>
</evidence>
<name>A0A845QW14_9CLOT</name>
<keyword evidence="2" id="KW-1185">Reference proteome</keyword>
<accession>A0A845QW14</accession>
<gene>
    <name evidence="1" type="ORF">D3Z33_00525</name>
</gene>
<reference evidence="1 2" key="1">
    <citation type="submission" date="2018-08" db="EMBL/GenBank/DDBJ databases">
        <title>Murine metabolic-syndrome-specific gut microbial biobank.</title>
        <authorList>
            <person name="Liu C."/>
        </authorList>
    </citation>
    <scope>NUCLEOTIDE SEQUENCE [LARGE SCALE GENOMIC DNA]</scope>
    <source>
        <strain evidence="1 2">583</strain>
    </source>
</reference>
<proteinExistence type="predicted"/>
<sequence>MTEYIITNNPLVHKKYNEKFKVDYLEISYMKVLKYVRDKIHVGHKLLTHPLSGSIKPNETPYKSIIISKETNTLDIESLMVIEDSIVTADKFINKIGNRKYDENSLEDFKIVDLSLIDNCVKK</sequence>
<dbReference type="RefSeq" id="WP_160195851.1">
    <property type="nucleotide sequence ID" value="NZ_QXXA01000001.1"/>
</dbReference>
<dbReference type="Proteomes" id="UP000467132">
    <property type="component" value="Unassembled WGS sequence"/>
</dbReference>
<dbReference type="EMBL" id="QXXA01000001">
    <property type="protein sequence ID" value="NBI05338.1"/>
    <property type="molecule type" value="Genomic_DNA"/>
</dbReference>
<comment type="caution">
    <text evidence="1">The sequence shown here is derived from an EMBL/GenBank/DDBJ whole genome shotgun (WGS) entry which is preliminary data.</text>
</comment>
<evidence type="ECO:0000313" key="2">
    <source>
        <dbReference type="Proteomes" id="UP000467132"/>
    </source>
</evidence>
<dbReference type="AlphaFoldDB" id="A0A845QW14"/>
<dbReference type="NCBIfam" id="NF038093">
    <property type="entry name" value="GrdX"/>
    <property type="match status" value="1"/>
</dbReference>
<organism evidence="1 2">
    <name type="scientific">Senegalia massiliensis</name>
    <dbReference type="NCBI Taxonomy" id="1720316"/>
    <lineage>
        <taxon>Bacteria</taxon>
        <taxon>Bacillati</taxon>
        <taxon>Bacillota</taxon>
        <taxon>Clostridia</taxon>
        <taxon>Eubacteriales</taxon>
        <taxon>Clostridiaceae</taxon>
        <taxon>Senegalia</taxon>
    </lineage>
</organism>
<dbReference type="OrthoDB" id="9815289at2"/>
<dbReference type="InterPro" id="IPR047735">
    <property type="entry name" value="GrdX-like"/>
</dbReference>
<protein>
    <submittedName>
        <fullName evidence="1">GrdX protein</fullName>
    </submittedName>
</protein>